<keyword evidence="7" id="KW-0067">ATP-binding</keyword>
<protein>
    <recommendedName>
        <fullName evidence="2">histidine kinase</fullName>
        <ecNumber evidence="2">2.7.13.3</ecNumber>
    </recommendedName>
</protein>
<evidence type="ECO:0000256" key="7">
    <source>
        <dbReference type="ARBA" id="ARBA00022840"/>
    </source>
</evidence>
<dbReference type="PRINTS" id="PR00344">
    <property type="entry name" value="BCTRLSENSOR"/>
</dbReference>
<feature type="transmembrane region" description="Helical" evidence="9">
    <location>
        <begin position="12"/>
        <end position="31"/>
    </location>
</feature>
<keyword evidence="4" id="KW-0808">Transferase</keyword>
<dbReference type="SUPFAM" id="SSF55874">
    <property type="entry name" value="ATPase domain of HSP90 chaperone/DNA topoisomerase II/histidine kinase"/>
    <property type="match status" value="1"/>
</dbReference>
<dbReference type="InterPro" id="IPR005467">
    <property type="entry name" value="His_kinase_dom"/>
</dbReference>
<dbReference type="SUPFAM" id="SSF47384">
    <property type="entry name" value="Homodimeric domain of signal transducing histidine kinase"/>
    <property type="match status" value="1"/>
</dbReference>
<feature type="transmembrane region" description="Helical" evidence="9">
    <location>
        <begin position="256"/>
        <end position="275"/>
    </location>
</feature>
<evidence type="ECO:0000313" key="11">
    <source>
        <dbReference type="EMBL" id="VBB42946.1"/>
    </source>
</evidence>
<gene>
    <name evidence="11" type="ORF">TRIP_B250063</name>
</gene>
<dbReference type="Gene3D" id="1.10.287.130">
    <property type="match status" value="1"/>
</dbReference>
<dbReference type="InterPro" id="IPR036097">
    <property type="entry name" value="HisK_dim/P_sf"/>
</dbReference>
<dbReference type="GO" id="GO:0000155">
    <property type="term" value="F:phosphorelay sensor kinase activity"/>
    <property type="evidence" value="ECO:0007669"/>
    <property type="project" value="InterPro"/>
</dbReference>
<accession>A0A653A4F1</accession>
<evidence type="ECO:0000256" key="2">
    <source>
        <dbReference type="ARBA" id="ARBA00012438"/>
    </source>
</evidence>
<evidence type="ECO:0000256" key="3">
    <source>
        <dbReference type="ARBA" id="ARBA00022553"/>
    </source>
</evidence>
<name>A0A653A4F1_UNCDX</name>
<dbReference type="GO" id="GO:0005524">
    <property type="term" value="F:ATP binding"/>
    <property type="evidence" value="ECO:0007669"/>
    <property type="project" value="UniProtKB-KW"/>
</dbReference>
<evidence type="ECO:0000259" key="10">
    <source>
        <dbReference type="PROSITE" id="PS50109"/>
    </source>
</evidence>
<dbReference type="AlphaFoldDB" id="A0A653A4F1"/>
<reference evidence="11" key="1">
    <citation type="submission" date="2018-07" db="EMBL/GenBank/DDBJ databases">
        <authorList>
            <consortium name="Genoscope - CEA"/>
            <person name="William W."/>
        </authorList>
    </citation>
    <scope>NUCLEOTIDE SEQUENCE</scope>
    <source>
        <strain evidence="11">IK1</strain>
    </source>
</reference>
<dbReference type="InterPro" id="IPR003594">
    <property type="entry name" value="HATPase_dom"/>
</dbReference>
<keyword evidence="8" id="KW-0902">Two-component regulatory system</keyword>
<evidence type="ECO:0000256" key="9">
    <source>
        <dbReference type="SAM" id="Phobius"/>
    </source>
</evidence>
<feature type="domain" description="Histidine kinase" evidence="10">
    <location>
        <begin position="307"/>
        <end position="515"/>
    </location>
</feature>
<dbReference type="InterPro" id="IPR004358">
    <property type="entry name" value="Sig_transdc_His_kin-like_C"/>
</dbReference>
<evidence type="ECO:0000256" key="6">
    <source>
        <dbReference type="ARBA" id="ARBA00022777"/>
    </source>
</evidence>
<evidence type="ECO:0000256" key="4">
    <source>
        <dbReference type="ARBA" id="ARBA00022679"/>
    </source>
</evidence>
<evidence type="ECO:0000256" key="8">
    <source>
        <dbReference type="ARBA" id="ARBA00023012"/>
    </source>
</evidence>
<keyword evidence="5" id="KW-0547">Nucleotide-binding</keyword>
<sequence length="520" mass="57445">MEDGRKGLPLWAANLFVFSLLFCVVTVYFLWQIHQAKKEFLNHVEEHAALVAQVVQLSARGSVLAQRAAEEILESFLGNTARFVDYLDRIEPFTPRELTAFSRETGLAGIRIHRGNGEQVEGPAQWLPAHEPARPSNPGLEHLSDRSLYLFSWSDERNSGQVVVGMSDAQVRTIQEHLGLDNVVRNLAGIPRIGYVKVAAPSRAGPEAAPDASVTMKEHEGRRVAEALVPVEGKEIAVALDAGYLNQAIGRLWRDFFFFSAALALLGAVLSIVLYRRQAAHLTQIQKIGGQLALERENAALGRSAAAIAHEVRNPLNVLNMGLQRLLMEGRGLSDDNRHLVDLMLGAVKRANTSVEGLLKYARAQKPFKKPMRLDLLLENMFHLYEPQCEASGIRVTRRIAFQTPIPGDPDLLGQVVENLLKNAIEAQPGGGTIHVEMFSERDAWLSLKLTNRGFTLKPEESERILEPYFTTKPDGTGLGLTISRRIVEAHGGRMTVRVPKPETLEISIELPATASENSP</sequence>
<dbReference type="EMBL" id="UPXX01000018">
    <property type="protein sequence ID" value="VBB42946.1"/>
    <property type="molecule type" value="Genomic_DNA"/>
</dbReference>
<dbReference type="PROSITE" id="PS50109">
    <property type="entry name" value="HIS_KIN"/>
    <property type="match status" value="1"/>
</dbReference>
<comment type="catalytic activity">
    <reaction evidence="1">
        <text>ATP + protein L-histidine = ADP + protein N-phospho-L-histidine.</text>
        <dbReference type="EC" id="2.7.13.3"/>
    </reaction>
</comment>
<keyword evidence="9" id="KW-0472">Membrane</keyword>
<dbReference type="Pfam" id="PF02518">
    <property type="entry name" value="HATPase_c"/>
    <property type="match status" value="1"/>
</dbReference>
<dbReference type="PANTHER" id="PTHR43065:SF10">
    <property type="entry name" value="PEROXIDE STRESS-ACTIVATED HISTIDINE KINASE MAK3"/>
    <property type="match status" value="1"/>
</dbReference>
<dbReference type="SMART" id="SM00387">
    <property type="entry name" value="HATPase_c"/>
    <property type="match status" value="1"/>
</dbReference>
<proteinExistence type="predicted"/>
<evidence type="ECO:0000256" key="5">
    <source>
        <dbReference type="ARBA" id="ARBA00022741"/>
    </source>
</evidence>
<dbReference type="SMART" id="SM00388">
    <property type="entry name" value="HisKA"/>
    <property type="match status" value="1"/>
</dbReference>
<dbReference type="PANTHER" id="PTHR43065">
    <property type="entry name" value="SENSOR HISTIDINE KINASE"/>
    <property type="match status" value="1"/>
</dbReference>
<organism evidence="11">
    <name type="scientific">Uncultured Desulfatiglans sp</name>
    <dbReference type="NCBI Taxonomy" id="1748965"/>
    <lineage>
        <taxon>Bacteria</taxon>
        <taxon>Pseudomonadati</taxon>
        <taxon>Thermodesulfobacteriota</taxon>
        <taxon>Desulfobacteria</taxon>
        <taxon>Desulfatiglandales</taxon>
        <taxon>Desulfatiglandaceae</taxon>
        <taxon>Desulfatiglans</taxon>
        <taxon>environmental samples</taxon>
    </lineage>
</organism>
<keyword evidence="3" id="KW-0597">Phosphoprotein</keyword>
<dbReference type="Pfam" id="PF00512">
    <property type="entry name" value="HisKA"/>
    <property type="match status" value="1"/>
</dbReference>
<dbReference type="InterPro" id="IPR003661">
    <property type="entry name" value="HisK_dim/P_dom"/>
</dbReference>
<keyword evidence="9" id="KW-0812">Transmembrane</keyword>
<dbReference type="EC" id="2.7.13.3" evidence="2"/>
<dbReference type="Gene3D" id="3.30.565.10">
    <property type="entry name" value="Histidine kinase-like ATPase, C-terminal domain"/>
    <property type="match status" value="1"/>
</dbReference>
<dbReference type="InterPro" id="IPR036890">
    <property type="entry name" value="HATPase_C_sf"/>
</dbReference>
<keyword evidence="9" id="KW-1133">Transmembrane helix</keyword>
<dbReference type="CDD" id="cd00082">
    <property type="entry name" value="HisKA"/>
    <property type="match status" value="1"/>
</dbReference>
<keyword evidence="6 11" id="KW-0418">Kinase</keyword>
<evidence type="ECO:0000256" key="1">
    <source>
        <dbReference type="ARBA" id="ARBA00000085"/>
    </source>
</evidence>